<evidence type="ECO:0000313" key="2">
    <source>
        <dbReference type="EMBL" id="KAE9978337.1"/>
    </source>
</evidence>
<gene>
    <name evidence="3" type="ORF">EG327_005913</name>
    <name evidence="2" type="ORF">EG328_001511</name>
</gene>
<dbReference type="EMBL" id="WNWS01000137">
    <property type="protein sequence ID" value="KAE9978337.1"/>
    <property type="molecule type" value="Genomic_DNA"/>
</dbReference>
<dbReference type="OrthoDB" id="2910287at2759"/>
<keyword evidence="1" id="KW-0732">Signal</keyword>
<name>A0A8H3V6Z1_VENIN</name>
<evidence type="ECO:0000313" key="5">
    <source>
        <dbReference type="Proteomes" id="UP000490939"/>
    </source>
</evidence>
<dbReference type="AlphaFoldDB" id="A0A8H3V6Z1"/>
<organism evidence="3 5">
    <name type="scientific">Venturia inaequalis</name>
    <name type="common">Apple scab fungus</name>
    <dbReference type="NCBI Taxonomy" id="5025"/>
    <lineage>
        <taxon>Eukaryota</taxon>
        <taxon>Fungi</taxon>
        <taxon>Dikarya</taxon>
        <taxon>Ascomycota</taxon>
        <taxon>Pezizomycotina</taxon>
        <taxon>Dothideomycetes</taxon>
        <taxon>Pleosporomycetidae</taxon>
        <taxon>Venturiales</taxon>
        <taxon>Venturiaceae</taxon>
        <taxon>Venturia</taxon>
    </lineage>
</organism>
<dbReference type="Proteomes" id="UP000447873">
    <property type="component" value="Unassembled WGS sequence"/>
</dbReference>
<feature type="chain" id="PRO_5044690786" evidence="1">
    <location>
        <begin position="21"/>
        <end position="410"/>
    </location>
</feature>
<dbReference type="Proteomes" id="UP000490939">
    <property type="component" value="Unassembled WGS sequence"/>
</dbReference>
<proteinExistence type="predicted"/>
<feature type="signal peptide" evidence="1">
    <location>
        <begin position="1"/>
        <end position="20"/>
    </location>
</feature>
<protein>
    <submittedName>
        <fullName evidence="3">Uncharacterized protein</fullName>
    </submittedName>
</protein>
<reference evidence="3 5" key="1">
    <citation type="submission" date="2019-07" db="EMBL/GenBank/DDBJ databases">
        <title>Venturia inaequalis Genome Resource.</title>
        <authorList>
            <person name="Lichtner F.J."/>
        </authorList>
    </citation>
    <scope>NUCLEOTIDE SEQUENCE [LARGE SCALE GENOMIC DNA]</scope>
    <source>
        <strain evidence="2 4">120213</strain>
        <strain evidence="3 5">DMI_063113</strain>
    </source>
</reference>
<dbReference type="EMBL" id="WNWR01000342">
    <property type="protein sequence ID" value="KAE9982281.1"/>
    <property type="molecule type" value="Genomic_DNA"/>
</dbReference>
<keyword evidence="5" id="KW-1185">Reference proteome</keyword>
<evidence type="ECO:0000256" key="1">
    <source>
        <dbReference type="SAM" id="SignalP"/>
    </source>
</evidence>
<accession>A0A8H3V6Z1</accession>
<sequence length="410" mass="44290">MKLFTVLTVALGALLSTTLAIPMEQNAIQTTNVAVDCPIRPEVGLVAATLCADVDWLGYCHAYATCEGSCFDLIDYGVLDMFGDGVSSVIFPVNQPCKFFSRRNCDWRDSDWDGSFWGQRDTDLFAEGPHDPNPRHPMLNNRILSFVCSHGASNKMKREELAAEAIEEREEGSFEVVEERADPQSAEIASKSPSPTILLVGIANDSSQPLTDGSRSPSLWAHPTDPDTVPPTIVDSAPPVASQLIERSPAPITAAITTTPAKDLTFAVCSSPDYKHCTQLSIKSGPKNCIHYKDQLFSAHSIVLGRDIDCVFTPDLTISTRSTVPPGDPVQCVSDHQGLAEENPVLLSGVMECFLFLNKDCLGPSVHIASSEHNLDVFANENGFKAGMGGAVRSIWCCDGPGMDKCLLDV</sequence>
<comment type="caution">
    <text evidence="3">The sequence shown here is derived from an EMBL/GenBank/DDBJ whole genome shotgun (WGS) entry which is preliminary data.</text>
</comment>
<evidence type="ECO:0000313" key="4">
    <source>
        <dbReference type="Proteomes" id="UP000447873"/>
    </source>
</evidence>
<evidence type="ECO:0000313" key="3">
    <source>
        <dbReference type="EMBL" id="KAE9982281.1"/>
    </source>
</evidence>